<feature type="transmembrane region" description="Helical" evidence="1">
    <location>
        <begin position="6"/>
        <end position="24"/>
    </location>
</feature>
<accession>A0A1W1C4Y3</accession>
<sequence>MPENDNILYYIVYGIILVAFYIILKSPKKDTQKEEDK</sequence>
<organism evidence="2">
    <name type="scientific">hydrothermal vent metagenome</name>
    <dbReference type="NCBI Taxonomy" id="652676"/>
    <lineage>
        <taxon>unclassified sequences</taxon>
        <taxon>metagenomes</taxon>
        <taxon>ecological metagenomes</taxon>
    </lineage>
</organism>
<keyword evidence="1" id="KW-0472">Membrane</keyword>
<protein>
    <submittedName>
        <fullName evidence="2">Uncharacterized protein</fullName>
    </submittedName>
</protein>
<reference evidence="2" key="1">
    <citation type="submission" date="2016-10" db="EMBL/GenBank/DDBJ databases">
        <authorList>
            <person name="de Groot N.N."/>
        </authorList>
    </citation>
    <scope>NUCLEOTIDE SEQUENCE</scope>
</reference>
<dbReference type="AlphaFoldDB" id="A0A1W1C4Y3"/>
<keyword evidence="1" id="KW-0812">Transmembrane</keyword>
<dbReference type="EMBL" id="FPHE01000102">
    <property type="protein sequence ID" value="SFV60793.1"/>
    <property type="molecule type" value="Genomic_DNA"/>
</dbReference>
<gene>
    <name evidence="2" type="ORF">MNB_SV-12-1917</name>
</gene>
<evidence type="ECO:0000313" key="2">
    <source>
        <dbReference type="EMBL" id="SFV60793.1"/>
    </source>
</evidence>
<keyword evidence="1" id="KW-1133">Transmembrane helix</keyword>
<name>A0A1W1C4Y3_9ZZZZ</name>
<evidence type="ECO:0000256" key="1">
    <source>
        <dbReference type="SAM" id="Phobius"/>
    </source>
</evidence>
<proteinExistence type="predicted"/>